<feature type="chain" id="PRO_5025377557" evidence="2">
    <location>
        <begin position="25"/>
        <end position="97"/>
    </location>
</feature>
<evidence type="ECO:0000256" key="2">
    <source>
        <dbReference type="SAM" id="SignalP"/>
    </source>
</evidence>
<dbReference type="PROSITE" id="PS51257">
    <property type="entry name" value="PROKAR_LIPOPROTEIN"/>
    <property type="match status" value="1"/>
</dbReference>
<keyword evidence="2" id="KW-0732">Signal</keyword>
<feature type="compositionally biased region" description="Low complexity" evidence="1">
    <location>
        <begin position="72"/>
        <end position="87"/>
    </location>
</feature>
<dbReference type="AlphaFoldDB" id="A0A6B0UDR8"/>
<sequence>MLHTACRVTRWSGWGLMLSSCARAATPCRNSVLSKSMPSNGLLCTRVGPLESGCSRSTANLSGVSEYSRCTASPNSQSSTARSSAGSWGQPRSRRYV</sequence>
<reference evidence="3" key="1">
    <citation type="submission" date="2019-12" db="EMBL/GenBank/DDBJ databases">
        <title>An insight into the sialome of adult female Ixodes ricinus ticks feeding for 6 days.</title>
        <authorList>
            <person name="Perner J."/>
            <person name="Ribeiro J.M.C."/>
        </authorList>
    </citation>
    <scope>NUCLEOTIDE SEQUENCE</scope>
    <source>
        <strain evidence="3">Semi-engorged</strain>
        <tissue evidence="3">Salivary glands</tissue>
    </source>
</reference>
<organism evidence="3">
    <name type="scientific">Ixodes ricinus</name>
    <name type="common">Common tick</name>
    <name type="synonym">Acarus ricinus</name>
    <dbReference type="NCBI Taxonomy" id="34613"/>
    <lineage>
        <taxon>Eukaryota</taxon>
        <taxon>Metazoa</taxon>
        <taxon>Ecdysozoa</taxon>
        <taxon>Arthropoda</taxon>
        <taxon>Chelicerata</taxon>
        <taxon>Arachnida</taxon>
        <taxon>Acari</taxon>
        <taxon>Parasitiformes</taxon>
        <taxon>Ixodida</taxon>
        <taxon>Ixodoidea</taxon>
        <taxon>Ixodidae</taxon>
        <taxon>Ixodinae</taxon>
        <taxon>Ixodes</taxon>
    </lineage>
</organism>
<evidence type="ECO:0000256" key="1">
    <source>
        <dbReference type="SAM" id="MobiDB-lite"/>
    </source>
</evidence>
<feature type="compositionally biased region" description="Polar residues" evidence="1">
    <location>
        <begin position="59"/>
        <end position="71"/>
    </location>
</feature>
<evidence type="ECO:0000313" key="3">
    <source>
        <dbReference type="EMBL" id="MXU87517.1"/>
    </source>
</evidence>
<protein>
    <submittedName>
        <fullName evidence="3">Putative secreted protein</fullName>
    </submittedName>
</protein>
<dbReference type="EMBL" id="GIFC01005434">
    <property type="protein sequence ID" value="MXU87517.1"/>
    <property type="molecule type" value="Transcribed_RNA"/>
</dbReference>
<feature type="region of interest" description="Disordered" evidence="1">
    <location>
        <begin position="59"/>
        <end position="97"/>
    </location>
</feature>
<feature type="signal peptide" evidence="2">
    <location>
        <begin position="1"/>
        <end position="24"/>
    </location>
</feature>
<proteinExistence type="predicted"/>
<accession>A0A6B0UDR8</accession>
<name>A0A6B0UDR8_IXORI</name>